<dbReference type="Proteomes" id="UP001172737">
    <property type="component" value="Unassembled WGS sequence"/>
</dbReference>
<feature type="transmembrane region" description="Helical" evidence="1">
    <location>
        <begin position="105"/>
        <end position="123"/>
    </location>
</feature>
<dbReference type="AlphaFoldDB" id="A0AAW7M482"/>
<keyword evidence="1" id="KW-1133">Transmembrane helix</keyword>
<feature type="transmembrane region" description="Helical" evidence="1">
    <location>
        <begin position="81"/>
        <end position="99"/>
    </location>
</feature>
<protein>
    <submittedName>
        <fullName evidence="2">Uncharacterized protein</fullName>
    </submittedName>
</protein>
<gene>
    <name evidence="2" type="ORF">QQX10_04275</name>
</gene>
<keyword evidence="3" id="KW-1185">Reference proteome</keyword>
<evidence type="ECO:0000256" key="1">
    <source>
        <dbReference type="SAM" id="Phobius"/>
    </source>
</evidence>
<feature type="transmembrane region" description="Helical" evidence="1">
    <location>
        <begin position="12"/>
        <end position="33"/>
    </location>
</feature>
<comment type="caution">
    <text evidence="2">The sequence shown here is derived from an EMBL/GenBank/DDBJ whole genome shotgun (WGS) entry which is preliminary data.</text>
</comment>
<accession>A0AAW7M482</accession>
<reference evidence="2" key="1">
    <citation type="submission" date="2023-06" db="EMBL/GenBank/DDBJ databases">
        <title>Sysu t00039.</title>
        <authorList>
            <person name="Gao L."/>
            <person name="Fang B.-Z."/>
            <person name="Li W.-J."/>
        </authorList>
    </citation>
    <scope>NUCLEOTIDE SEQUENCE</scope>
    <source>
        <strain evidence="2">SYSU T00039</strain>
    </source>
</reference>
<name>A0AAW7M482_9MICO</name>
<dbReference type="RefSeq" id="WP_301118445.1">
    <property type="nucleotide sequence ID" value="NZ_JAUHPX010000002.1"/>
</dbReference>
<organism evidence="2 3">
    <name type="scientific">Demequina lignilytica</name>
    <dbReference type="NCBI Taxonomy" id="3051663"/>
    <lineage>
        <taxon>Bacteria</taxon>
        <taxon>Bacillati</taxon>
        <taxon>Actinomycetota</taxon>
        <taxon>Actinomycetes</taxon>
        <taxon>Micrococcales</taxon>
        <taxon>Demequinaceae</taxon>
        <taxon>Demequina</taxon>
    </lineage>
</organism>
<sequence length="137" mass="14334">MASTVKRPAGVTFVVILTWLSALLDLVGGAMLVWLSFSTEPIDVDVTERQLQIYGGSLLGLALVTAAVALGLAAGSQVSRVAVYLLMLARIVVAGYALATLGDLTYWQAIGQIVGAALIILMLSTPRASAFFRGPRA</sequence>
<dbReference type="EMBL" id="JAUHPX010000002">
    <property type="protein sequence ID" value="MDN4487382.1"/>
    <property type="molecule type" value="Genomic_DNA"/>
</dbReference>
<evidence type="ECO:0000313" key="2">
    <source>
        <dbReference type="EMBL" id="MDN4487382.1"/>
    </source>
</evidence>
<evidence type="ECO:0000313" key="3">
    <source>
        <dbReference type="Proteomes" id="UP001172737"/>
    </source>
</evidence>
<proteinExistence type="predicted"/>
<feature type="transmembrane region" description="Helical" evidence="1">
    <location>
        <begin position="53"/>
        <end position="74"/>
    </location>
</feature>
<keyword evidence="1" id="KW-0812">Transmembrane</keyword>
<keyword evidence="1" id="KW-0472">Membrane</keyword>